<keyword evidence="11" id="KW-0267">Excision nuclease</keyword>
<evidence type="ECO:0000256" key="7">
    <source>
        <dbReference type="ARBA" id="ARBA00022769"/>
    </source>
</evidence>
<dbReference type="InterPro" id="IPR041102">
    <property type="entry name" value="UvrA_inter"/>
</dbReference>
<name>A0AAU7LQE1_9BURK</name>
<evidence type="ECO:0000256" key="1">
    <source>
        <dbReference type="ARBA" id="ARBA00004496"/>
    </source>
</evidence>
<reference evidence="19" key="1">
    <citation type="submission" date="2024-05" db="EMBL/GenBank/DDBJ databases">
        <authorList>
            <person name="Bunk B."/>
            <person name="Swiderski J."/>
            <person name="Sproer C."/>
            <person name="Thiel V."/>
        </authorList>
    </citation>
    <scope>NUCLEOTIDE SEQUENCE</scope>
    <source>
        <strain evidence="19">DSM 17735</strain>
    </source>
</reference>
<dbReference type="RefSeq" id="WP_349278692.1">
    <property type="nucleotide sequence ID" value="NZ_CP157675.1"/>
</dbReference>
<dbReference type="SMART" id="SM00382">
    <property type="entry name" value="AAA"/>
    <property type="match status" value="3"/>
</dbReference>
<dbReference type="Gene3D" id="3.30.1490.20">
    <property type="entry name" value="ATP-grasp fold, A domain"/>
    <property type="match status" value="1"/>
</dbReference>
<evidence type="ECO:0000313" key="19">
    <source>
        <dbReference type="EMBL" id="XBP69811.1"/>
    </source>
</evidence>
<evidence type="ECO:0000256" key="8">
    <source>
        <dbReference type="ARBA" id="ARBA00022771"/>
    </source>
</evidence>
<dbReference type="Gene3D" id="1.10.8.280">
    <property type="entry name" value="ABC transporter ATPase domain-like"/>
    <property type="match status" value="1"/>
</dbReference>
<evidence type="ECO:0000256" key="15">
    <source>
        <dbReference type="ARBA" id="ARBA00039316"/>
    </source>
</evidence>
<keyword evidence="12" id="KW-0238">DNA-binding</keyword>
<sequence length="1983" mass="214781">MSQGIIRIRGARQHNLKNIDLDIRTGELTVVTGPSGSGKSSLVFDTLFAEGQRRYVETFSAYARQFLDRMDKPAVDKVEGVPPAIAIDQTNPVRSSRSTVGTMTELNDHLKLLYARAAQLFDRQTAQAVRHDSPESIYAELMARTVDGDPRVVMTFPVELPGNTSAGEVEQWLSASGFTRVHAEREVGTPAGPHKLLDVVADRFRLHITEKIRVIEAIETALKRGGRLNVYVQQKDVDGVSAPEEMWRFSTGLHCPDSDLRYLEPTPSLFSFNSAMGACETCKGFGRVIGVDYGLVIPNDKLTLRAGAIKVMQTPAWKEAQDDLMRHAEAEGIPRDTPWSKLTPEQQAWVINGSPGWKGKWNLHWFGIKRFFAYLESKAYKMHIRVLLSKYRSYTTCETCGGARLKLESLQWRLGTKEAADVVLPPAERFMPVGVQWTRAQLEAMPGLCLHDLMRLPIDRLQKFSGSLSFAAAGDDAEQKALKSLFEEIQTRLKYLCDVGIGYLTLDRQSRTLSGGEVQRINLTTALGTSLVNTLFVLDEPSIGLHPRDMSRITQAMHRLRDAGNTLVVVEHDPAVMLAADRMIDMGPGPGEKGGQIVFDGTPEDLRHADTLTGAYLGARKQVGMGFKRAVTDNTPRLILEGARDHNLKNLTVEFPLQRLVCVTGVSGSGKSTLMQDILAPALLRQFGKATETPGLHDRLLGAERLTDVVFVDQSPIGKTARSNPASYVGAWDAVRDLFALSPLAQQRSYTATKFSFNNGDGRCPTCGGSGFEHVEMQFLSDVYLRCPDCDGKRYRPEILEVTIARQAIGQIKPRLLNVADVLDLTVSEAVQLFAQDREVMRALQPIVDVGLEYVKLGQPVPTLSGGEAQRLKLAGFLAGASKSAGQRKSASGQALALKYPNRGTLFLFDEPTTGLHFDDIAKLMRALRRLLEAGHSLIIIEHNLDVIRSADWLIDLGPEGGENGGLLVAEGPPEIVRQHPTSHTALALRDYEQAMAKTYKVEEQRPKAWATRPAFSNLIQIVNARENNLKSLSVDIPRGKFNVVTGVSGSGKSTLAFDILFNEGQRRYLESLNAYARSIVQPAGRPEVDAVYGIPPTVAIEQRLSRGGRKSTVGTTTEVWHFLRLLYVKLGIQHCTRDGAAVMPQSLDAIAAQLLKTYRGQHIGLLAPLVMNRKGVYTELADWARPRGYTHLRVDGEFLPTTGFPRIDRFKEHTVELPIADIHVTPDNEAALRTALATALEHGKGVVHVLATLDGLQDAMLAGSSTKAIGRIEAFSTRRACPVCSTSYPELDPRLFSYNSKHGWCPDCVGTGVKLTRDQRKAFDDSVLGSDDNKGREQTFGEAETDDVLDAVCPACAGTRLNPQARAVLFADAGIADIAALSVTDVRGWVDQLALSGREAGIARDLVPEIKSRLEFLEDVGLGYLTLDRGAPTLSGGEAQRIRLAAQLGSNLQGVCYVLDEPTIGLHPRDNQILLGALGKLSERGNTLVVVEHDEDTIRRADNIIDIGPGAGKRGGRLVAQGTAAQLSGVPESLTGHYLANPLIHPLHARRVTKLPPPPPSPSGGGSHAGFLPSSLPPPLGEGGGGGSPIPAKPPSKAKQAALKAQALKVAAASASALHNAAPAAASPFTSWLTVVNASLHNLKNVSVEVPLYRLVAVTGVSGSGKSTLARDVLLTSVHAGVTQRSTRAGREADDAGQHPAWTGCERIEGYRVVDRVLEVDQTPIGKTPRSCPATYIGFWDTVRKLFADTLEARARGYAAGRFSFNTGEGRCPTCEGAGVRTIGMSFLPDVKVLCETCHGARFNPETLAVTWRGKSIGDVLKMEVDEAVDFFAAMPAIGHPLQLLKDVGLGYLTLGQPSPTLSGGEAQRIKLVTELSKVRDDITRRGQKAPHTLYVLDEPTVGLHMADVEKLIHVLHRLVNGGHSVIVIEHDLDVIAEADWVIDLGPDGGNAGGLVVASAPPEAVVALGTATGKALASVLAR</sequence>
<dbReference type="InterPro" id="IPR027417">
    <property type="entry name" value="P-loop_NTPase"/>
</dbReference>
<dbReference type="GO" id="GO:0016887">
    <property type="term" value="F:ATP hydrolysis activity"/>
    <property type="evidence" value="ECO:0007669"/>
    <property type="project" value="InterPro"/>
</dbReference>
<keyword evidence="6" id="KW-0227">DNA damage</keyword>
<keyword evidence="2" id="KW-0963">Cytoplasm</keyword>
<dbReference type="InterPro" id="IPR003593">
    <property type="entry name" value="AAA+_ATPase"/>
</dbReference>
<feature type="domain" description="AAA+ ATPase" evidence="18">
    <location>
        <begin position="657"/>
        <end position="959"/>
    </location>
</feature>
<dbReference type="NCBIfam" id="TIGR00630">
    <property type="entry name" value="uvra"/>
    <property type="match status" value="1"/>
</dbReference>
<keyword evidence="8" id="KW-0863">Zinc-finger</keyword>
<keyword evidence="5" id="KW-0547">Nucleotide-binding</keyword>
<dbReference type="GO" id="GO:0009380">
    <property type="term" value="C:excinuclease repair complex"/>
    <property type="evidence" value="ECO:0007669"/>
    <property type="project" value="InterPro"/>
</dbReference>
<dbReference type="Pfam" id="PF17760">
    <property type="entry name" value="UvrA_inter"/>
    <property type="match status" value="1"/>
</dbReference>
<dbReference type="PROSITE" id="PS00211">
    <property type="entry name" value="ABC_TRANSPORTER_1"/>
    <property type="match status" value="2"/>
</dbReference>
<evidence type="ECO:0000256" key="10">
    <source>
        <dbReference type="ARBA" id="ARBA00022840"/>
    </source>
</evidence>
<evidence type="ECO:0000256" key="2">
    <source>
        <dbReference type="ARBA" id="ARBA00022490"/>
    </source>
</evidence>
<dbReference type="Gene3D" id="3.40.50.300">
    <property type="entry name" value="P-loop containing nucleotide triphosphate hydrolases"/>
    <property type="match status" value="5"/>
</dbReference>
<evidence type="ECO:0000256" key="6">
    <source>
        <dbReference type="ARBA" id="ARBA00022763"/>
    </source>
</evidence>
<feature type="domain" description="AAA+ ATPase" evidence="18">
    <location>
        <begin position="1653"/>
        <end position="1948"/>
    </location>
</feature>
<dbReference type="PANTHER" id="PTHR43152">
    <property type="entry name" value="UVRABC SYSTEM PROTEIN A"/>
    <property type="match status" value="1"/>
</dbReference>
<dbReference type="GO" id="GO:0004518">
    <property type="term" value="F:nuclease activity"/>
    <property type="evidence" value="ECO:0007669"/>
    <property type="project" value="UniProtKB-KW"/>
</dbReference>
<dbReference type="Gene3D" id="1.20.1580.10">
    <property type="entry name" value="ABC transporter ATPase like domain"/>
    <property type="match status" value="3"/>
</dbReference>
<dbReference type="GO" id="GO:0003677">
    <property type="term" value="F:DNA binding"/>
    <property type="evidence" value="ECO:0007669"/>
    <property type="project" value="UniProtKB-KW"/>
</dbReference>
<dbReference type="GO" id="GO:0008270">
    <property type="term" value="F:zinc ion binding"/>
    <property type="evidence" value="ECO:0007669"/>
    <property type="project" value="UniProtKB-KW"/>
</dbReference>
<evidence type="ECO:0000256" key="3">
    <source>
        <dbReference type="ARBA" id="ARBA00022723"/>
    </source>
</evidence>
<evidence type="ECO:0000259" key="18">
    <source>
        <dbReference type="SMART" id="SM00382"/>
    </source>
</evidence>
<keyword evidence="10" id="KW-0067">ATP-binding</keyword>
<dbReference type="Pfam" id="PF17755">
    <property type="entry name" value="UvrA_DNA-bind"/>
    <property type="match status" value="1"/>
</dbReference>
<dbReference type="SUPFAM" id="SSF52540">
    <property type="entry name" value="P-loop containing nucleoside triphosphate hydrolases"/>
    <property type="match status" value="4"/>
</dbReference>
<comment type="similarity">
    <text evidence="14">Belongs to the ABC transporter superfamily. UvrA family.</text>
</comment>
<proteinExistence type="inferred from homology"/>
<organism evidence="19">
    <name type="scientific">Polaromonas hydrogenivorans</name>
    <dbReference type="NCBI Taxonomy" id="335476"/>
    <lineage>
        <taxon>Bacteria</taxon>
        <taxon>Pseudomonadati</taxon>
        <taxon>Pseudomonadota</taxon>
        <taxon>Betaproteobacteria</taxon>
        <taxon>Burkholderiales</taxon>
        <taxon>Comamonadaceae</taxon>
        <taxon>Polaromonas</taxon>
    </lineage>
</organism>
<dbReference type="InterPro" id="IPR017871">
    <property type="entry name" value="ABC_transporter-like_CS"/>
</dbReference>
<dbReference type="InterPro" id="IPR041552">
    <property type="entry name" value="UvrA_DNA-bd"/>
</dbReference>
<accession>A0AAU7LQE1</accession>
<keyword evidence="7" id="KW-0228">DNA excision</keyword>
<dbReference type="EMBL" id="CP157675">
    <property type="protein sequence ID" value="XBP69811.1"/>
    <property type="molecule type" value="Genomic_DNA"/>
</dbReference>
<keyword evidence="13" id="KW-0234">DNA repair</keyword>
<dbReference type="GO" id="GO:0005737">
    <property type="term" value="C:cytoplasm"/>
    <property type="evidence" value="ECO:0007669"/>
    <property type="project" value="UniProtKB-SubCell"/>
</dbReference>
<evidence type="ECO:0000256" key="5">
    <source>
        <dbReference type="ARBA" id="ARBA00022741"/>
    </source>
</evidence>
<evidence type="ECO:0000256" key="12">
    <source>
        <dbReference type="ARBA" id="ARBA00023125"/>
    </source>
</evidence>
<dbReference type="GO" id="GO:0005524">
    <property type="term" value="F:ATP binding"/>
    <property type="evidence" value="ECO:0007669"/>
    <property type="project" value="UniProtKB-KW"/>
</dbReference>
<keyword evidence="3" id="KW-0479">Metal-binding</keyword>
<evidence type="ECO:0000256" key="4">
    <source>
        <dbReference type="ARBA" id="ARBA00022737"/>
    </source>
</evidence>
<protein>
    <recommendedName>
        <fullName evidence="15">UvrABC system protein A</fullName>
    </recommendedName>
    <alternativeName>
        <fullName evidence="16">Excinuclease ABC subunit A</fullName>
    </alternativeName>
</protein>
<evidence type="ECO:0000256" key="16">
    <source>
        <dbReference type="ARBA" id="ARBA00042156"/>
    </source>
</evidence>
<dbReference type="GO" id="GO:0006289">
    <property type="term" value="P:nucleotide-excision repair"/>
    <property type="evidence" value="ECO:0007669"/>
    <property type="project" value="InterPro"/>
</dbReference>
<dbReference type="Gene3D" id="3.30.190.20">
    <property type="match status" value="1"/>
</dbReference>
<comment type="subcellular location">
    <subcellularLocation>
        <location evidence="1">Cytoplasm</location>
    </subcellularLocation>
</comment>
<dbReference type="InterPro" id="IPR013815">
    <property type="entry name" value="ATP_grasp_subdomain_1"/>
</dbReference>
<evidence type="ECO:0000256" key="13">
    <source>
        <dbReference type="ARBA" id="ARBA00023204"/>
    </source>
</evidence>
<feature type="domain" description="AAA+ ATPase" evidence="18">
    <location>
        <begin position="1039"/>
        <end position="1512"/>
    </location>
</feature>
<evidence type="ECO:0000256" key="11">
    <source>
        <dbReference type="ARBA" id="ARBA00022881"/>
    </source>
</evidence>
<gene>
    <name evidence="19" type="primary">uvrA</name>
    <name evidence="19" type="ORF">ABLV49_18335</name>
</gene>
<evidence type="ECO:0000256" key="14">
    <source>
        <dbReference type="ARBA" id="ARBA00038000"/>
    </source>
</evidence>
<evidence type="ECO:0000256" key="9">
    <source>
        <dbReference type="ARBA" id="ARBA00022833"/>
    </source>
</evidence>
<evidence type="ECO:0000256" key="17">
    <source>
        <dbReference type="SAM" id="MobiDB-lite"/>
    </source>
</evidence>
<dbReference type="PANTHER" id="PTHR43152:SF3">
    <property type="entry name" value="UVRABC SYSTEM PROTEIN A"/>
    <property type="match status" value="1"/>
</dbReference>
<feature type="region of interest" description="Disordered" evidence="17">
    <location>
        <begin position="1552"/>
        <end position="1600"/>
    </location>
</feature>
<dbReference type="InterPro" id="IPR004602">
    <property type="entry name" value="UvrA"/>
</dbReference>
<keyword evidence="9" id="KW-0862">Zinc</keyword>
<keyword evidence="4" id="KW-0677">Repeat</keyword>